<dbReference type="GO" id="GO:0005634">
    <property type="term" value="C:nucleus"/>
    <property type="evidence" value="ECO:0007669"/>
    <property type="project" value="TreeGrafter"/>
</dbReference>
<name>A0A9Q0K776_9MAGN</name>
<feature type="domain" description="SRR1-like" evidence="1">
    <location>
        <begin position="101"/>
        <end position="216"/>
    </location>
</feature>
<dbReference type="InterPro" id="IPR012942">
    <property type="entry name" value="SRR1-like"/>
</dbReference>
<dbReference type="PANTHER" id="PTHR28626:SF4">
    <property type="entry name" value="PROTEIN SENSITIVITY TO RED LIGHT REDUCED 1-LIKE"/>
    <property type="match status" value="1"/>
</dbReference>
<gene>
    <name evidence="2" type="ORF">NE237_016985</name>
</gene>
<dbReference type="OrthoDB" id="551431at2759"/>
<dbReference type="AlphaFoldDB" id="A0A9Q0K776"/>
<sequence>MASNHLETTDSINVNEADINWNSISKSSYEKKKSNIFRRWIKRSSKIRVEVEIARLTKEMDITIEILERSKLYQEIHDKWQNNPMFQSNIGRVLGSDSNMLMVIYLLGSIESNHHSRFQLALAVLLKRDFSHWISGIEVSDPDISSTDAKVMEDLGCIVLPDDEECSREIHKPTLFYMPGAVIYEMGYIFEPNWNPTCLNQMILLTTSIENSMELWREREIITRHITALNRG</sequence>
<reference evidence="2" key="1">
    <citation type="journal article" date="2023" name="Plant J.">
        <title>The genome of the king protea, Protea cynaroides.</title>
        <authorList>
            <person name="Chang J."/>
            <person name="Duong T.A."/>
            <person name="Schoeman C."/>
            <person name="Ma X."/>
            <person name="Roodt D."/>
            <person name="Barker N."/>
            <person name="Li Z."/>
            <person name="Van de Peer Y."/>
            <person name="Mizrachi E."/>
        </authorList>
    </citation>
    <scope>NUCLEOTIDE SEQUENCE</scope>
    <source>
        <tissue evidence="2">Young leaves</tissue>
    </source>
</reference>
<evidence type="ECO:0000313" key="2">
    <source>
        <dbReference type="EMBL" id="KAJ4965136.1"/>
    </source>
</evidence>
<protein>
    <recommendedName>
        <fullName evidence="1">SRR1-like domain-containing protein</fullName>
    </recommendedName>
</protein>
<evidence type="ECO:0000259" key="1">
    <source>
        <dbReference type="Pfam" id="PF07985"/>
    </source>
</evidence>
<dbReference type="PANTHER" id="PTHR28626">
    <property type="entry name" value="SRR1-LIKE PROTEIN"/>
    <property type="match status" value="1"/>
</dbReference>
<proteinExistence type="predicted"/>
<dbReference type="InterPro" id="IPR040044">
    <property type="entry name" value="SRR1L"/>
</dbReference>
<comment type="caution">
    <text evidence="2">The sequence shown here is derived from an EMBL/GenBank/DDBJ whole genome shotgun (WGS) entry which is preliminary data.</text>
</comment>
<evidence type="ECO:0000313" key="3">
    <source>
        <dbReference type="Proteomes" id="UP001141806"/>
    </source>
</evidence>
<dbReference type="Pfam" id="PF07985">
    <property type="entry name" value="SRR1"/>
    <property type="match status" value="1"/>
</dbReference>
<dbReference type="GO" id="GO:0005737">
    <property type="term" value="C:cytoplasm"/>
    <property type="evidence" value="ECO:0007669"/>
    <property type="project" value="TreeGrafter"/>
</dbReference>
<dbReference type="Proteomes" id="UP001141806">
    <property type="component" value="Unassembled WGS sequence"/>
</dbReference>
<accession>A0A9Q0K776</accession>
<dbReference type="EMBL" id="JAMYWD010000007">
    <property type="protein sequence ID" value="KAJ4965136.1"/>
    <property type="molecule type" value="Genomic_DNA"/>
</dbReference>
<organism evidence="2 3">
    <name type="scientific">Protea cynaroides</name>
    <dbReference type="NCBI Taxonomy" id="273540"/>
    <lineage>
        <taxon>Eukaryota</taxon>
        <taxon>Viridiplantae</taxon>
        <taxon>Streptophyta</taxon>
        <taxon>Embryophyta</taxon>
        <taxon>Tracheophyta</taxon>
        <taxon>Spermatophyta</taxon>
        <taxon>Magnoliopsida</taxon>
        <taxon>Proteales</taxon>
        <taxon>Proteaceae</taxon>
        <taxon>Protea</taxon>
    </lineage>
</organism>
<keyword evidence="3" id="KW-1185">Reference proteome</keyword>